<dbReference type="AlphaFoldDB" id="A0A9E7ICP2"/>
<evidence type="ECO:0000313" key="2">
    <source>
        <dbReference type="Proteomes" id="UP001055439"/>
    </source>
</evidence>
<keyword evidence="2" id="KW-1185">Reference proteome</keyword>
<dbReference type="Proteomes" id="UP001055439">
    <property type="component" value="Chromosome 9"/>
</dbReference>
<reference evidence="1" key="1">
    <citation type="submission" date="2022-05" db="EMBL/GenBank/DDBJ databases">
        <title>The Musa troglodytarum L. genome provides insights into the mechanism of non-climacteric behaviour and enrichment of carotenoids.</title>
        <authorList>
            <person name="Wang J."/>
        </authorList>
    </citation>
    <scope>NUCLEOTIDE SEQUENCE</scope>
    <source>
        <tissue evidence="1">Leaf</tissue>
    </source>
</reference>
<feature type="non-terminal residue" evidence="1">
    <location>
        <position position="1"/>
    </location>
</feature>
<dbReference type="EMBL" id="CP097511">
    <property type="protein sequence ID" value="URE45999.1"/>
    <property type="molecule type" value="Genomic_DNA"/>
</dbReference>
<gene>
    <name evidence="1" type="ORF">MUK42_23700</name>
</gene>
<proteinExistence type="predicted"/>
<accession>A0A9E7ICP2</accession>
<sequence>SIFFAPSRKFKILTIPNLLGLGKLNNLGFTKKNMMVIKFAQSRCLNDFFHIISKIQNIDHSQLIRRREVE</sequence>
<evidence type="ECO:0000313" key="1">
    <source>
        <dbReference type="EMBL" id="URE45999.1"/>
    </source>
</evidence>
<name>A0A9E7ICP2_9LILI</name>
<protein>
    <submittedName>
        <fullName evidence="1">Uncharacterized protein</fullName>
    </submittedName>
</protein>
<organism evidence="1 2">
    <name type="scientific">Musa troglodytarum</name>
    <name type="common">fe'i banana</name>
    <dbReference type="NCBI Taxonomy" id="320322"/>
    <lineage>
        <taxon>Eukaryota</taxon>
        <taxon>Viridiplantae</taxon>
        <taxon>Streptophyta</taxon>
        <taxon>Embryophyta</taxon>
        <taxon>Tracheophyta</taxon>
        <taxon>Spermatophyta</taxon>
        <taxon>Magnoliopsida</taxon>
        <taxon>Liliopsida</taxon>
        <taxon>Zingiberales</taxon>
        <taxon>Musaceae</taxon>
        <taxon>Musa</taxon>
    </lineage>
</organism>